<reference evidence="3 4" key="1">
    <citation type="submission" date="2014-02" db="EMBL/GenBank/DDBJ databases">
        <title>The genome sequence of Colletotrichum fioriniae PJ7.</title>
        <authorList>
            <person name="Baroncelli R."/>
            <person name="Thon M.R."/>
        </authorList>
    </citation>
    <scope>NUCLEOTIDE SEQUENCE [LARGE SCALE GENOMIC DNA]</scope>
    <source>
        <strain evidence="3 4">PJ7</strain>
    </source>
</reference>
<dbReference type="InterPro" id="IPR016477">
    <property type="entry name" value="Fructo-/Ketosamine-3-kinase"/>
</dbReference>
<evidence type="ECO:0000256" key="1">
    <source>
        <dbReference type="ARBA" id="ARBA00011961"/>
    </source>
</evidence>
<accession>A0A010R332</accession>
<dbReference type="InterPro" id="IPR011009">
    <property type="entry name" value="Kinase-like_dom_sf"/>
</dbReference>
<dbReference type="EMBL" id="JARH01000960">
    <property type="protein sequence ID" value="EXF74666.1"/>
    <property type="molecule type" value="Genomic_DNA"/>
</dbReference>
<evidence type="ECO:0000313" key="4">
    <source>
        <dbReference type="Proteomes" id="UP000020467"/>
    </source>
</evidence>
<dbReference type="AlphaFoldDB" id="A0A010R332"/>
<dbReference type="GO" id="GO:0102193">
    <property type="term" value="F:protein-ribulosamine 3-kinase activity"/>
    <property type="evidence" value="ECO:0007669"/>
    <property type="project" value="UniProtKB-EC"/>
</dbReference>
<sequence>MESSTTLSTGSRTDNKRNLIESCGSGIINVDIKVDAFPAPHEQRNADLEHLTKPELRARLNGEVLTKEAIKNVLPEGFSIVSATPFGYSIWSSTTKLIARDLKASGTMKTFFVKIACGETGRVMLLGEFESSKIIYDLMADFIPKPLKNGKIEKVDIATYFYTSEFVDFDTTTTRDPSEFCKRLAEMHRKSQTLSDKFGFGVTTCDGDRPHMVEWESDWAVFYRKLFPHTLGLDFKRNGTWLEYERAAHRVAEFVIPQLLEGLTWEGQPIKPSLIHGDLWEGNTGINKKTNLPMLFDAGSYFAHNEMELGHWACEFAAIFGNKEYMNQYLEFFPKAEPAEKFEDRIRLYSLKGGMNYSSGHPGSRLRISAYNSMLYLCEKYAPIDGIGKYDKSIDPIETGARIVSHEEIK</sequence>
<evidence type="ECO:0000313" key="3">
    <source>
        <dbReference type="EMBL" id="EXF74666.1"/>
    </source>
</evidence>
<organism evidence="3 4">
    <name type="scientific">Colletotrichum fioriniae PJ7</name>
    <dbReference type="NCBI Taxonomy" id="1445577"/>
    <lineage>
        <taxon>Eukaryota</taxon>
        <taxon>Fungi</taxon>
        <taxon>Dikarya</taxon>
        <taxon>Ascomycota</taxon>
        <taxon>Pezizomycotina</taxon>
        <taxon>Sordariomycetes</taxon>
        <taxon>Hypocreomycetidae</taxon>
        <taxon>Glomerellales</taxon>
        <taxon>Glomerellaceae</taxon>
        <taxon>Colletotrichum</taxon>
        <taxon>Colletotrichum acutatum species complex</taxon>
    </lineage>
</organism>
<comment type="catalytic activity">
    <reaction evidence="2">
        <text>N(6)-D-ribulosyl-L-lysyl-[protein] + ATP = N(6)-(3-O-phospho-D-ribulosyl)-L-lysyl-[protein] + ADP + H(+)</text>
        <dbReference type="Rhea" id="RHEA:48432"/>
        <dbReference type="Rhea" id="RHEA-COMP:12103"/>
        <dbReference type="Rhea" id="RHEA-COMP:12104"/>
        <dbReference type="ChEBI" id="CHEBI:15378"/>
        <dbReference type="ChEBI" id="CHEBI:30616"/>
        <dbReference type="ChEBI" id="CHEBI:90418"/>
        <dbReference type="ChEBI" id="CHEBI:90420"/>
        <dbReference type="ChEBI" id="CHEBI:456216"/>
        <dbReference type="EC" id="2.7.1.172"/>
    </reaction>
    <physiologicalReaction direction="left-to-right" evidence="2">
        <dbReference type="Rhea" id="RHEA:48433"/>
    </physiologicalReaction>
</comment>
<comment type="caution">
    <text evidence="3">The sequence shown here is derived from an EMBL/GenBank/DDBJ whole genome shotgun (WGS) entry which is preliminary data.</text>
</comment>
<dbReference type="PANTHER" id="PTHR12149:SF8">
    <property type="entry name" value="PROTEIN-RIBULOSAMINE 3-KINASE"/>
    <property type="match status" value="1"/>
</dbReference>
<dbReference type="SUPFAM" id="SSF56112">
    <property type="entry name" value="Protein kinase-like (PK-like)"/>
    <property type="match status" value="1"/>
</dbReference>
<proteinExistence type="predicted"/>
<name>A0A010R332_9PEZI</name>
<keyword evidence="4" id="KW-1185">Reference proteome</keyword>
<dbReference type="EC" id="2.7.1.172" evidence="1"/>
<evidence type="ECO:0000256" key="2">
    <source>
        <dbReference type="ARBA" id="ARBA00048655"/>
    </source>
</evidence>
<dbReference type="OrthoDB" id="5772781at2759"/>
<gene>
    <name evidence="3" type="ORF">CFIO01_08736</name>
</gene>
<dbReference type="KEGG" id="cfj:CFIO01_08736"/>
<protein>
    <recommendedName>
        <fullName evidence="1">protein-ribulosamine 3-kinase</fullName>
        <ecNumber evidence="1">2.7.1.172</ecNumber>
    </recommendedName>
</protein>
<dbReference type="eggNOG" id="KOG3021">
    <property type="taxonomic scope" value="Eukaryota"/>
</dbReference>
<dbReference type="Gene3D" id="3.90.1200.10">
    <property type="match status" value="1"/>
</dbReference>
<dbReference type="PANTHER" id="PTHR12149">
    <property type="entry name" value="FRUCTOSAMINE 3 KINASE-RELATED PROTEIN"/>
    <property type="match status" value="1"/>
</dbReference>
<dbReference type="Proteomes" id="UP000020467">
    <property type="component" value="Unassembled WGS sequence"/>
</dbReference>
<dbReference type="Pfam" id="PF03881">
    <property type="entry name" value="Fructosamin_kin"/>
    <property type="match status" value="1"/>
</dbReference>
<dbReference type="HOGENOM" id="CLU_036517_1_2_1"/>